<dbReference type="AlphaFoldDB" id="A0A381NME6"/>
<feature type="transmembrane region" description="Helical" evidence="1">
    <location>
        <begin position="137"/>
        <end position="160"/>
    </location>
</feature>
<dbReference type="EMBL" id="UINC01000438">
    <property type="protein sequence ID" value="SUZ55284.1"/>
    <property type="molecule type" value="Genomic_DNA"/>
</dbReference>
<protein>
    <recommendedName>
        <fullName evidence="3">Cytochrome B</fullName>
    </recommendedName>
</protein>
<sequence length="195" mass="21607">VRRLYNWVLHWADTPYGVPALAVLCVVESSVFPLPPDPLLIALCLGASRRALRFAAIATVTSVLGGILGYGLGAVVWDSVSEFFFSGFVPGVTPESFATVQGYYEDWGFWTIFVAGLTPIPYKVFTISAGVFRINFPIFVLAGVLSRGLRFFLVAGLVYHYGEPIRLFIDRYFNLLTWVFSLLLVLGFVLIRGLL</sequence>
<gene>
    <name evidence="2" type="ORF">METZ01_LOCUS8138</name>
</gene>
<keyword evidence="1" id="KW-0472">Membrane</keyword>
<dbReference type="InterPro" id="IPR051311">
    <property type="entry name" value="DedA_domain"/>
</dbReference>
<reference evidence="2" key="1">
    <citation type="submission" date="2018-05" db="EMBL/GenBank/DDBJ databases">
        <authorList>
            <person name="Lanie J.A."/>
            <person name="Ng W.-L."/>
            <person name="Kazmierczak K.M."/>
            <person name="Andrzejewski T.M."/>
            <person name="Davidsen T.M."/>
            <person name="Wayne K.J."/>
            <person name="Tettelin H."/>
            <person name="Glass J.I."/>
            <person name="Rusch D."/>
            <person name="Podicherti R."/>
            <person name="Tsui H.-C.T."/>
            <person name="Winkler M.E."/>
        </authorList>
    </citation>
    <scope>NUCLEOTIDE SEQUENCE</scope>
</reference>
<evidence type="ECO:0000313" key="2">
    <source>
        <dbReference type="EMBL" id="SUZ55284.1"/>
    </source>
</evidence>
<evidence type="ECO:0008006" key="3">
    <source>
        <dbReference type="Google" id="ProtNLM"/>
    </source>
</evidence>
<proteinExistence type="predicted"/>
<dbReference type="GO" id="GO:0005886">
    <property type="term" value="C:plasma membrane"/>
    <property type="evidence" value="ECO:0007669"/>
    <property type="project" value="TreeGrafter"/>
</dbReference>
<keyword evidence="1" id="KW-0812">Transmembrane</keyword>
<name>A0A381NME6_9ZZZZ</name>
<keyword evidence="1" id="KW-1133">Transmembrane helix</keyword>
<feature type="transmembrane region" description="Helical" evidence="1">
    <location>
        <begin position="172"/>
        <end position="191"/>
    </location>
</feature>
<accession>A0A381NME6</accession>
<feature type="transmembrane region" description="Helical" evidence="1">
    <location>
        <begin position="54"/>
        <end position="77"/>
    </location>
</feature>
<evidence type="ECO:0000256" key="1">
    <source>
        <dbReference type="SAM" id="Phobius"/>
    </source>
</evidence>
<organism evidence="2">
    <name type="scientific">marine metagenome</name>
    <dbReference type="NCBI Taxonomy" id="408172"/>
    <lineage>
        <taxon>unclassified sequences</taxon>
        <taxon>metagenomes</taxon>
        <taxon>ecological metagenomes</taxon>
    </lineage>
</organism>
<dbReference type="PANTHER" id="PTHR42709:SF11">
    <property type="entry name" value="DEDA FAMILY PROTEIN"/>
    <property type="match status" value="1"/>
</dbReference>
<feature type="transmembrane region" description="Helical" evidence="1">
    <location>
        <begin position="107"/>
        <end position="125"/>
    </location>
</feature>
<feature type="non-terminal residue" evidence="2">
    <location>
        <position position="1"/>
    </location>
</feature>
<dbReference type="PANTHER" id="PTHR42709">
    <property type="entry name" value="ALKALINE PHOSPHATASE LIKE PROTEIN"/>
    <property type="match status" value="1"/>
</dbReference>